<evidence type="ECO:0000256" key="1">
    <source>
        <dbReference type="ARBA" id="ARBA00009508"/>
    </source>
</evidence>
<name>A0ABR1CHN0_NECAM</name>
<comment type="similarity">
    <text evidence="1">Belongs to the complex I LYR family.</text>
</comment>
<feature type="domain" description="Complex 1 LYR protein" evidence="2">
    <location>
        <begin position="25"/>
        <end position="80"/>
    </location>
</feature>
<organism evidence="3 4">
    <name type="scientific">Necator americanus</name>
    <name type="common">Human hookworm</name>
    <dbReference type="NCBI Taxonomy" id="51031"/>
    <lineage>
        <taxon>Eukaryota</taxon>
        <taxon>Metazoa</taxon>
        <taxon>Ecdysozoa</taxon>
        <taxon>Nematoda</taxon>
        <taxon>Chromadorea</taxon>
        <taxon>Rhabditida</taxon>
        <taxon>Rhabditina</taxon>
        <taxon>Rhabditomorpha</taxon>
        <taxon>Strongyloidea</taxon>
        <taxon>Ancylostomatidae</taxon>
        <taxon>Bunostominae</taxon>
        <taxon>Necator</taxon>
    </lineage>
</organism>
<dbReference type="Proteomes" id="UP001303046">
    <property type="component" value="Unassembled WGS sequence"/>
</dbReference>
<evidence type="ECO:0000313" key="3">
    <source>
        <dbReference type="EMBL" id="KAK6737931.1"/>
    </source>
</evidence>
<gene>
    <name evidence="3" type="primary">Necator_chrII.g7976</name>
    <name evidence="3" type="ORF">RB195_020182</name>
</gene>
<dbReference type="InterPro" id="IPR051522">
    <property type="entry name" value="ISC_assembly_LYR"/>
</dbReference>
<accession>A0ABR1CHN0</accession>
<protein>
    <recommendedName>
        <fullName evidence="2">Complex 1 LYR protein domain-containing protein</fullName>
    </recommendedName>
</protein>
<reference evidence="3 4" key="1">
    <citation type="submission" date="2023-08" db="EMBL/GenBank/DDBJ databases">
        <title>A Necator americanus chromosomal reference genome.</title>
        <authorList>
            <person name="Ilik V."/>
            <person name="Petrzelkova K.J."/>
            <person name="Pardy F."/>
            <person name="Fuh T."/>
            <person name="Niatou-Singa F.S."/>
            <person name="Gouil Q."/>
            <person name="Baker L."/>
            <person name="Ritchie M.E."/>
            <person name="Jex A.R."/>
            <person name="Gazzola D."/>
            <person name="Li H."/>
            <person name="Toshio Fujiwara R."/>
            <person name="Zhan B."/>
            <person name="Aroian R.V."/>
            <person name="Pafco B."/>
            <person name="Schwarz E.M."/>
        </authorList>
    </citation>
    <scope>NUCLEOTIDE SEQUENCE [LARGE SCALE GENOMIC DNA]</scope>
    <source>
        <strain evidence="3 4">Aroian</strain>
        <tissue evidence="3">Whole animal</tissue>
    </source>
</reference>
<dbReference type="PANTHER" id="PTHR13166">
    <property type="entry name" value="PROTEIN C6ORF149"/>
    <property type="match status" value="1"/>
</dbReference>
<keyword evidence="4" id="KW-1185">Reference proteome</keyword>
<sequence>MTCKPKTLRGKGGRMTAPIGRSVWINLYKQLEREAAKFPQYNYRVFAQRRIRDHFEANRGVTDPAVQRELLKKAQDQLEVIRRQVIISQLYPHKKTVVEEKLSASH</sequence>
<dbReference type="InterPro" id="IPR045297">
    <property type="entry name" value="Complex1_LYR_LYRM4"/>
</dbReference>
<dbReference type="Pfam" id="PF05347">
    <property type="entry name" value="Complex1_LYR"/>
    <property type="match status" value="1"/>
</dbReference>
<proteinExistence type="inferred from homology"/>
<dbReference type="EMBL" id="JAVFWL010000002">
    <property type="protein sequence ID" value="KAK6737931.1"/>
    <property type="molecule type" value="Genomic_DNA"/>
</dbReference>
<evidence type="ECO:0000313" key="4">
    <source>
        <dbReference type="Proteomes" id="UP001303046"/>
    </source>
</evidence>
<dbReference type="InterPro" id="IPR008011">
    <property type="entry name" value="Complex1_LYR_dom"/>
</dbReference>
<comment type="caution">
    <text evidence="3">The sequence shown here is derived from an EMBL/GenBank/DDBJ whole genome shotgun (WGS) entry which is preliminary data.</text>
</comment>
<evidence type="ECO:0000259" key="2">
    <source>
        <dbReference type="Pfam" id="PF05347"/>
    </source>
</evidence>
<dbReference type="PANTHER" id="PTHR13166:SF7">
    <property type="entry name" value="LYR MOTIF-CONTAINING PROTEIN 4"/>
    <property type="match status" value="1"/>
</dbReference>
<dbReference type="CDD" id="cd20264">
    <property type="entry name" value="Complex1_LYR_LYRM4"/>
    <property type="match status" value="1"/>
</dbReference>